<proteinExistence type="predicted"/>
<dbReference type="EMBL" id="BAABAQ010000020">
    <property type="protein sequence ID" value="GAA4209195.1"/>
    <property type="molecule type" value="Genomic_DNA"/>
</dbReference>
<organism evidence="2 3">
    <name type="scientific">Streptosporangium oxazolinicum</name>
    <dbReference type="NCBI Taxonomy" id="909287"/>
    <lineage>
        <taxon>Bacteria</taxon>
        <taxon>Bacillati</taxon>
        <taxon>Actinomycetota</taxon>
        <taxon>Actinomycetes</taxon>
        <taxon>Streptosporangiales</taxon>
        <taxon>Streptosporangiaceae</taxon>
        <taxon>Streptosporangium</taxon>
    </lineage>
</organism>
<keyword evidence="1" id="KW-1133">Transmembrane helix</keyword>
<sequence length="43" mass="4520">MLPQGFAAWFRFCAAAALKVVLTTAAAALAIWVIATIGDVITR</sequence>
<evidence type="ECO:0000256" key="1">
    <source>
        <dbReference type="SAM" id="Phobius"/>
    </source>
</evidence>
<keyword evidence="3" id="KW-1185">Reference proteome</keyword>
<keyword evidence="1" id="KW-0472">Membrane</keyword>
<gene>
    <name evidence="2" type="ORF">GCM10022252_75350</name>
</gene>
<protein>
    <submittedName>
        <fullName evidence="2">Uncharacterized protein</fullName>
    </submittedName>
</protein>
<name>A0ABP8BKX1_9ACTN</name>
<feature type="transmembrane region" description="Helical" evidence="1">
    <location>
        <begin position="12"/>
        <end position="35"/>
    </location>
</feature>
<accession>A0ABP8BKX1</accession>
<keyword evidence="1" id="KW-0812">Transmembrane</keyword>
<dbReference type="Proteomes" id="UP001501251">
    <property type="component" value="Unassembled WGS sequence"/>
</dbReference>
<evidence type="ECO:0000313" key="2">
    <source>
        <dbReference type="EMBL" id="GAA4209195.1"/>
    </source>
</evidence>
<comment type="caution">
    <text evidence="2">The sequence shown here is derived from an EMBL/GenBank/DDBJ whole genome shotgun (WGS) entry which is preliminary data.</text>
</comment>
<reference evidence="3" key="1">
    <citation type="journal article" date="2019" name="Int. J. Syst. Evol. Microbiol.">
        <title>The Global Catalogue of Microorganisms (GCM) 10K type strain sequencing project: providing services to taxonomists for standard genome sequencing and annotation.</title>
        <authorList>
            <consortium name="The Broad Institute Genomics Platform"/>
            <consortium name="The Broad Institute Genome Sequencing Center for Infectious Disease"/>
            <person name="Wu L."/>
            <person name="Ma J."/>
        </authorList>
    </citation>
    <scope>NUCLEOTIDE SEQUENCE [LARGE SCALE GENOMIC DNA]</scope>
    <source>
        <strain evidence="3">JCM 17388</strain>
    </source>
</reference>
<dbReference type="RefSeq" id="WP_344923109.1">
    <property type="nucleotide sequence ID" value="NZ_BAABAQ010000020.1"/>
</dbReference>
<evidence type="ECO:0000313" key="3">
    <source>
        <dbReference type="Proteomes" id="UP001501251"/>
    </source>
</evidence>